<proteinExistence type="predicted"/>
<dbReference type="EMBL" id="FOAK01000007">
    <property type="protein sequence ID" value="SEK93646.1"/>
    <property type="molecule type" value="Genomic_DNA"/>
</dbReference>
<evidence type="ECO:0000313" key="3">
    <source>
        <dbReference type="Proteomes" id="UP000199506"/>
    </source>
</evidence>
<feature type="transmembrane region" description="Helical" evidence="1">
    <location>
        <begin position="118"/>
        <end position="151"/>
    </location>
</feature>
<keyword evidence="1" id="KW-0812">Transmembrane</keyword>
<organism evidence="2 3">
    <name type="scientific">Methanobrevibacter gottschalkii</name>
    <dbReference type="NCBI Taxonomy" id="190974"/>
    <lineage>
        <taxon>Archaea</taxon>
        <taxon>Methanobacteriati</taxon>
        <taxon>Methanobacteriota</taxon>
        <taxon>Methanomada group</taxon>
        <taxon>Methanobacteria</taxon>
        <taxon>Methanobacteriales</taxon>
        <taxon>Methanobacteriaceae</taxon>
        <taxon>Methanobrevibacter</taxon>
    </lineage>
</organism>
<dbReference type="Proteomes" id="UP000199506">
    <property type="component" value="Unassembled WGS sequence"/>
</dbReference>
<protein>
    <submittedName>
        <fullName evidence="2">Zinc-ribbon domain-containing protein</fullName>
    </submittedName>
</protein>
<dbReference type="OrthoDB" id="204947at2157"/>
<dbReference type="RefSeq" id="WP_091699430.1">
    <property type="nucleotide sequence ID" value="NZ_FOAK01000007.1"/>
</dbReference>
<feature type="transmembrane region" description="Helical" evidence="1">
    <location>
        <begin position="83"/>
        <end position="106"/>
    </location>
</feature>
<sequence length="202" mass="22324">MVVKHCPKCGNDIDDEDIEFCTECGHKLSNKIIKNSSKGFFDNLNEKTSFSVIIFSFIIFGVFLFIGSVVWSSFMANGSIDLVTYLLLVIVFSVFFGGIFVGYFGCMDESYIIPNFSIYLGSIFSVVLCGIGLIFTFLMGVISILSSIAPFGSSNSISQTSTSSYAQSVDLSFIFKLILFILLIPVISYIGVYLGYFLKKNI</sequence>
<keyword evidence="1" id="KW-0472">Membrane</keyword>
<keyword evidence="1" id="KW-1133">Transmembrane helix</keyword>
<dbReference type="AlphaFoldDB" id="A0A1H7L4L7"/>
<reference evidence="2 3" key="1">
    <citation type="submission" date="2016-10" db="EMBL/GenBank/DDBJ databases">
        <authorList>
            <person name="de Groot N.N."/>
        </authorList>
    </citation>
    <scope>NUCLEOTIDE SEQUENCE [LARGE SCALE GENOMIC DNA]</scope>
    <source>
        <strain evidence="2 3">DSM 11978</strain>
    </source>
</reference>
<gene>
    <name evidence="2" type="ORF">SAMN05216439_1692</name>
</gene>
<feature type="transmembrane region" description="Helical" evidence="1">
    <location>
        <begin position="50"/>
        <end position="71"/>
    </location>
</feature>
<evidence type="ECO:0000256" key="1">
    <source>
        <dbReference type="SAM" id="Phobius"/>
    </source>
</evidence>
<dbReference type="STRING" id="190974.SAMN05216439_1692"/>
<name>A0A1H7L4L7_9EURY</name>
<accession>A0A1H7L4L7</accession>
<evidence type="ECO:0000313" key="2">
    <source>
        <dbReference type="EMBL" id="SEK93646.1"/>
    </source>
</evidence>
<feature type="transmembrane region" description="Helical" evidence="1">
    <location>
        <begin position="171"/>
        <end position="198"/>
    </location>
</feature>